<accession>A0A0N4UMP9</accession>
<dbReference type="EMBL" id="UYYG01000086">
    <property type="protein sequence ID" value="VDN52900.1"/>
    <property type="molecule type" value="Genomic_DNA"/>
</dbReference>
<dbReference type="PANTHER" id="PTHR47966:SF51">
    <property type="entry name" value="BETA-SITE APP-CLEAVING ENZYME, ISOFORM A-RELATED"/>
    <property type="match status" value="1"/>
</dbReference>
<keyword evidence="5" id="KW-1185">Reference proteome</keyword>
<dbReference type="Proteomes" id="UP000274756">
    <property type="component" value="Unassembled WGS sequence"/>
</dbReference>
<dbReference type="GO" id="GO:0005764">
    <property type="term" value="C:lysosome"/>
    <property type="evidence" value="ECO:0007669"/>
    <property type="project" value="TreeGrafter"/>
</dbReference>
<name>A0A0N4UMP9_DRAME</name>
<dbReference type="PANTHER" id="PTHR47966">
    <property type="entry name" value="BETA-SITE APP-CLEAVING ENZYME, ISOFORM A-RELATED"/>
    <property type="match status" value="1"/>
</dbReference>
<reference evidence="6" key="1">
    <citation type="submission" date="2017-02" db="UniProtKB">
        <authorList>
            <consortium name="WormBaseParasite"/>
        </authorList>
    </citation>
    <scope>IDENTIFICATION</scope>
</reference>
<comment type="similarity">
    <text evidence="1">Belongs to the peptidase A1 family.</text>
</comment>
<dbReference type="GO" id="GO:0004190">
    <property type="term" value="F:aspartic-type endopeptidase activity"/>
    <property type="evidence" value="ECO:0007669"/>
    <property type="project" value="InterPro"/>
</dbReference>
<dbReference type="WBParaSite" id="DME_0000913601-mRNA-1">
    <property type="protein sequence ID" value="DME_0000913601-mRNA-1"/>
    <property type="gene ID" value="DME_0000913601"/>
</dbReference>
<evidence type="ECO:0000256" key="1">
    <source>
        <dbReference type="ARBA" id="ARBA00007447"/>
    </source>
</evidence>
<feature type="domain" description="Peptidase A1" evidence="2">
    <location>
        <begin position="17"/>
        <end position="151"/>
    </location>
</feature>
<dbReference type="Proteomes" id="UP000038040">
    <property type="component" value="Unplaced"/>
</dbReference>
<sequence length="157" mass="17226">MSIVGNITIGEPPIQVLQYDNATNINGISGKDTVELGGIIVKEQIFGQATAIDGFGNAKLMGCEGEALRFQLCSLEGIKLVAEDVRVIDNGAGVQITYGAYDLEHCTENIEFLYLSTIGYWQFAAKLRVRLEQTTYENRVEISSDTGMASIMILRRL</sequence>
<gene>
    <name evidence="3" type="ORF">DME_LOCUS2873</name>
</gene>
<proteinExistence type="inferred from homology"/>
<evidence type="ECO:0000313" key="3">
    <source>
        <dbReference type="EMBL" id="VDN52900.1"/>
    </source>
</evidence>
<evidence type="ECO:0000259" key="2">
    <source>
        <dbReference type="Pfam" id="PF00026"/>
    </source>
</evidence>
<dbReference type="InterPro" id="IPR033121">
    <property type="entry name" value="PEPTIDASE_A1"/>
</dbReference>
<evidence type="ECO:0000313" key="6">
    <source>
        <dbReference type="WBParaSite" id="DME_0000913601-mRNA-1"/>
    </source>
</evidence>
<reference evidence="3 5" key="2">
    <citation type="submission" date="2018-11" db="EMBL/GenBank/DDBJ databases">
        <authorList>
            <consortium name="Pathogen Informatics"/>
        </authorList>
    </citation>
    <scope>NUCLEOTIDE SEQUENCE [LARGE SCALE GENOMIC DNA]</scope>
</reference>
<dbReference type="InterPro" id="IPR001461">
    <property type="entry name" value="Aspartic_peptidase_A1"/>
</dbReference>
<dbReference type="SUPFAM" id="SSF50630">
    <property type="entry name" value="Acid proteases"/>
    <property type="match status" value="1"/>
</dbReference>
<evidence type="ECO:0000313" key="4">
    <source>
        <dbReference type="Proteomes" id="UP000038040"/>
    </source>
</evidence>
<dbReference type="Pfam" id="PF00026">
    <property type="entry name" value="Asp"/>
    <property type="match status" value="1"/>
</dbReference>
<evidence type="ECO:0000313" key="5">
    <source>
        <dbReference type="Proteomes" id="UP000274756"/>
    </source>
</evidence>
<dbReference type="AlphaFoldDB" id="A0A0N4UMP9"/>
<organism evidence="4 6">
    <name type="scientific">Dracunculus medinensis</name>
    <name type="common">Guinea worm</name>
    <dbReference type="NCBI Taxonomy" id="318479"/>
    <lineage>
        <taxon>Eukaryota</taxon>
        <taxon>Metazoa</taxon>
        <taxon>Ecdysozoa</taxon>
        <taxon>Nematoda</taxon>
        <taxon>Chromadorea</taxon>
        <taxon>Rhabditida</taxon>
        <taxon>Spirurina</taxon>
        <taxon>Dracunculoidea</taxon>
        <taxon>Dracunculidae</taxon>
        <taxon>Dracunculus</taxon>
    </lineage>
</organism>
<dbReference type="OrthoDB" id="5790032at2759"/>
<dbReference type="Gene3D" id="2.40.70.10">
    <property type="entry name" value="Acid Proteases"/>
    <property type="match status" value="1"/>
</dbReference>
<dbReference type="InterPro" id="IPR021109">
    <property type="entry name" value="Peptidase_aspartic_dom_sf"/>
</dbReference>
<protein>
    <submittedName>
        <fullName evidence="6">Peptidase A1 domain-containing protein</fullName>
    </submittedName>
</protein>
<dbReference type="GO" id="GO:0006508">
    <property type="term" value="P:proteolysis"/>
    <property type="evidence" value="ECO:0007669"/>
    <property type="project" value="InterPro"/>
</dbReference>